<dbReference type="Pfam" id="PF00353">
    <property type="entry name" value="HemolysinCabind"/>
    <property type="match status" value="8"/>
</dbReference>
<dbReference type="GO" id="GO:0005576">
    <property type="term" value="C:extracellular region"/>
    <property type="evidence" value="ECO:0007669"/>
    <property type="project" value="UniProtKB-SubCell"/>
</dbReference>
<sequence>MHTVILVDADLKDIDVLLGRQSAGSRVVRVTERDDSHALLAEALAEGPAAVHLVAHGAPGVVRLGASPLDAGSVLDRIWPNASGTEIRIHACDVGAGESGRRFLDRLAAATGARVAAASHPVGHADLGGSWILDVTAGPMTTGLATAGLPFAGAEDWPHRLAYRGTASAGNDTLTGDNAGNTIDGLGGNDSIVGGTGTDSLVGGAGNDTLIGGGNPGGLLGDTLNGGLGADSLVGGSGFNVVTYENATAGLTLDLKTPGNSTGEAAGDRFVNIQRWIGSEQADVLIGNDSGVWFWGHGGDDLEYGGAGNDTLESGVGNDTVHGGGGNDLMFGRVDNDQLFGEAGNDTIGGGAGDDLVNGGEGDNVLFGDWGADTMIGGSGNDSFYAGEVQSGGFSETQSDSISGGGGNDVYFIANQTEAGTVRFDGGAGTDTLSINSDSVTDAEGKVSPGTPQIDISRMTLTSVETLALSGSRHHTVTMTAAQANGFTGITGATTGDAFAIAGANLSGSVGSGTGAQLLAGQVQAETVNGVTLVHIGMDQAAGADVTLRLAGGFTASDIHVAGTTVTLGQGGGSGGGSTGGGSTGGGSTGGGSTPGQTLTGTAARDYLIGGAGNDVIASNGGNDYMEGGAGSDSFLFKGGDGWDYVGDFQAGSGGDVLNLQGWSGLSDLGKALATATQEGADTVFNFSATDGVRLAGVSKASLTTANFVFGSGSGAGGGTGSEPGTGSGSGGGTGGGSSGAGQVLAGTSGRDYLSGGSGNDTITGGAGNDYMDGGAGVDVFAQGAADGWDCIGDFKAGTGGDVLDLHTIGGYSSFAVVMSHATQDGLDTTLDFGAASSMRLIGVDHTTLTAANFLFASS</sequence>
<dbReference type="PROSITE" id="PS00330">
    <property type="entry name" value="HEMOLYSIN_CALCIUM"/>
    <property type="match status" value="2"/>
</dbReference>
<evidence type="ECO:0000256" key="2">
    <source>
        <dbReference type="ARBA" id="ARBA00022525"/>
    </source>
</evidence>
<dbReference type="EMBL" id="RZIJ01000015">
    <property type="protein sequence ID" value="RUQ68151.1"/>
    <property type="molecule type" value="Genomic_DNA"/>
</dbReference>
<keyword evidence="6" id="KW-1185">Reference proteome</keyword>
<name>A0A433J5Z5_9PROT</name>
<dbReference type="Proteomes" id="UP000280346">
    <property type="component" value="Unassembled WGS sequence"/>
</dbReference>
<dbReference type="SUPFAM" id="SSF51120">
    <property type="entry name" value="beta-Roll"/>
    <property type="match status" value="4"/>
</dbReference>
<evidence type="ECO:0000256" key="1">
    <source>
        <dbReference type="ARBA" id="ARBA00004613"/>
    </source>
</evidence>
<dbReference type="InterPro" id="IPR050557">
    <property type="entry name" value="RTX_toxin/Mannuronan_C5-epim"/>
</dbReference>
<feature type="region of interest" description="Disordered" evidence="3">
    <location>
        <begin position="569"/>
        <end position="597"/>
    </location>
</feature>
<dbReference type="InterPro" id="IPR001343">
    <property type="entry name" value="Hemolysn_Ca-bd"/>
</dbReference>
<dbReference type="PANTHER" id="PTHR38340">
    <property type="entry name" value="S-LAYER PROTEIN"/>
    <property type="match status" value="1"/>
</dbReference>
<dbReference type="OrthoDB" id="7681731at2"/>
<feature type="domain" description="DUF4347" evidence="4">
    <location>
        <begin position="4"/>
        <end position="145"/>
    </location>
</feature>
<evidence type="ECO:0000313" key="6">
    <source>
        <dbReference type="Proteomes" id="UP000280346"/>
    </source>
</evidence>
<dbReference type="PRINTS" id="PR00313">
    <property type="entry name" value="CABNDNGRPT"/>
</dbReference>
<feature type="compositionally biased region" description="Gly residues" evidence="3">
    <location>
        <begin position="569"/>
        <end position="594"/>
    </location>
</feature>
<dbReference type="InterPro" id="IPR011049">
    <property type="entry name" value="Serralysin-like_metalloprot_C"/>
</dbReference>
<gene>
    <name evidence="5" type="ORF">EJ913_18770</name>
</gene>
<feature type="compositionally biased region" description="Gly residues" evidence="3">
    <location>
        <begin position="715"/>
        <end position="740"/>
    </location>
</feature>
<comment type="caution">
    <text evidence="5">The sequence shown here is derived from an EMBL/GenBank/DDBJ whole genome shotgun (WGS) entry which is preliminary data.</text>
</comment>
<dbReference type="Pfam" id="PF14252">
    <property type="entry name" value="DUF4347"/>
    <property type="match status" value="1"/>
</dbReference>
<keyword evidence="2" id="KW-0964">Secreted</keyword>
<protein>
    <submittedName>
        <fullName evidence="5">DUF4347 domain-containing protein</fullName>
    </submittedName>
</protein>
<comment type="subcellular location">
    <subcellularLocation>
        <location evidence="1">Secreted</location>
    </subcellularLocation>
</comment>
<dbReference type="PANTHER" id="PTHR38340:SF1">
    <property type="entry name" value="S-LAYER PROTEIN"/>
    <property type="match status" value="1"/>
</dbReference>
<dbReference type="InterPro" id="IPR018511">
    <property type="entry name" value="Hemolysin-typ_Ca-bd_CS"/>
</dbReference>
<organism evidence="5 6">
    <name type="scientific">Azospirillum doebereinerae</name>
    <dbReference type="NCBI Taxonomy" id="92933"/>
    <lineage>
        <taxon>Bacteria</taxon>
        <taxon>Pseudomonadati</taxon>
        <taxon>Pseudomonadota</taxon>
        <taxon>Alphaproteobacteria</taxon>
        <taxon>Rhodospirillales</taxon>
        <taxon>Azospirillaceae</taxon>
        <taxon>Azospirillum</taxon>
    </lineage>
</organism>
<feature type="region of interest" description="Disordered" evidence="3">
    <location>
        <begin position="715"/>
        <end position="742"/>
    </location>
</feature>
<dbReference type="RefSeq" id="WP_127000647.1">
    <property type="nucleotide sequence ID" value="NZ_JBNPXW010000013.1"/>
</dbReference>
<reference evidence="5 6" key="1">
    <citation type="submission" date="2018-12" db="EMBL/GenBank/DDBJ databases">
        <authorList>
            <person name="Yang Y."/>
        </authorList>
    </citation>
    <scope>NUCLEOTIDE SEQUENCE [LARGE SCALE GENOMIC DNA]</scope>
    <source>
        <strain evidence="5 6">GSF71</strain>
    </source>
</reference>
<dbReference type="AlphaFoldDB" id="A0A433J5Z5"/>
<proteinExistence type="predicted"/>
<dbReference type="Gene3D" id="2.150.10.10">
    <property type="entry name" value="Serralysin-like metalloprotease, C-terminal"/>
    <property type="match status" value="5"/>
</dbReference>
<evidence type="ECO:0000313" key="5">
    <source>
        <dbReference type="EMBL" id="RUQ68151.1"/>
    </source>
</evidence>
<accession>A0A433J5Z5</accession>
<dbReference type="InterPro" id="IPR025592">
    <property type="entry name" value="DUF4347"/>
</dbReference>
<dbReference type="GO" id="GO:0005509">
    <property type="term" value="F:calcium ion binding"/>
    <property type="evidence" value="ECO:0007669"/>
    <property type="project" value="InterPro"/>
</dbReference>
<evidence type="ECO:0000259" key="4">
    <source>
        <dbReference type="Pfam" id="PF14252"/>
    </source>
</evidence>
<evidence type="ECO:0000256" key="3">
    <source>
        <dbReference type="SAM" id="MobiDB-lite"/>
    </source>
</evidence>